<evidence type="ECO:0000313" key="2">
    <source>
        <dbReference type="EMBL" id="OUB42587.1"/>
    </source>
</evidence>
<gene>
    <name evidence="2" type="ORF">BK716_28535</name>
</gene>
<accession>A0A9X6QKQ5</accession>
<dbReference type="AlphaFoldDB" id="A0A9X6QKQ5"/>
<dbReference type="EMBL" id="MOOK01000216">
    <property type="protein sequence ID" value="OUB42587.1"/>
    <property type="molecule type" value="Genomic_DNA"/>
</dbReference>
<protein>
    <submittedName>
        <fullName evidence="2">Preprotein translocase</fullName>
    </submittedName>
</protein>
<feature type="coiled-coil region" evidence="1">
    <location>
        <begin position="11"/>
        <end position="45"/>
    </location>
</feature>
<evidence type="ECO:0000256" key="1">
    <source>
        <dbReference type="SAM" id="Coils"/>
    </source>
</evidence>
<sequence length="71" mass="8553">MDNSKIILRLIADLKMEHQKLNEELKKLQLKLISLEEKNLNKKTTVKKQHRISEFPRSFHEWKTSTQKIKP</sequence>
<dbReference type="RefSeq" id="WP_088115542.1">
    <property type="nucleotide sequence ID" value="NZ_MOOK01000216.1"/>
</dbReference>
<comment type="caution">
    <text evidence="2">The sequence shown here is derived from an EMBL/GenBank/DDBJ whole genome shotgun (WGS) entry which is preliminary data.</text>
</comment>
<proteinExistence type="predicted"/>
<evidence type="ECO:0000313" key="3">
    <source>
        <dbReference type="Proteomes" id="UP000194816"/>
    </source>
</evidence>
<keyword evidence="1" id="KW-0175">Coiled coil</keyword>
<name>A0A9X6QKQ5_BACUH</name>
<organism evidence="2 3">
    <name type="scientific">Bacillus thuringiensis subsp. higo</name>
    <dbReference type="NCBI Taxonomy" id="132266"/>
    <lineage>
        <taxon>Bacteria</taxon>
        <taxon>Bacillati</taxon>
        <taxon>Bacillota</taxon>
        <taxon>Bacilli</taxon>
        <taxon>Bacillales</taxon>
        <taxon>Bacillaceae</taxon>
        <taxon>Bacillus</taxon>
        <taxon>Bacillus cereus group</taxon>
    </lineage>
</organism>
<reference evidence="2 3" key="1">
    <citation type="submission" date="2016-10" db="EMBL/GenBank/DDBJ databases">
        <title>Comparative genomics of Bacillus thuringiensis reveals a path to pathogens against multiple invertebrate hosts.</title>
        <authorList>
            <person name="Zheng J."/>
            <person name="Gao Q."/>
            <person name="Liu H."/>
            <person name="Peng D."/>
            <person name="Ruan L."/>
            <person name="Sun M."/>
        </authorList>
    </citation>
    <scope>NUCLEOTIDE SEQUENCE [LARGE SCALE GENOMIC DNA]</scope>
    <source>
        <strain evidence="2">BGSC 4AU1</strain>
    </source>
</reference>
<dbReference type="Proteomes" id="UP000194816">
    <property type="component" value="Unassembled WGS sequence"/>
</dbReference>